<keyword evidence="3" id="KW-1185">Reference proteome</keyword>
<evidence type="ECO:0000256" key="1">
    <source>
        <dbReference type="SAM" id="MobiDB-lite"/>
    </source>
</evidence>
<organism evidence="2 3">
    <name type="scientific">Actinotalea ferrariae CF5-4</name>
    <dbReference type="NCBI Taxonomy" id="948458"/>
    <lineage>
        <taxon>Bacteria</taxon>
        <taxon>Bacillati</taxon>
        <taxon>Actinomycetota</taxon>
        <taxon>Actinomycetes</taxon>
        <taxon>Micrococcales</taxon>
        <taxon>Cellulomonadaceae</taxon>
        <taxon>Actinotalea</taxon>
    </lineage>
</organism>
<proteinExistence type="predicted"/>
<protein>
    <submittedName>
        <fullName evidence="2">Uncharacterized protein</fullName>
    </submittedName>
</protein>
<gene>
    <name evidence="2" type="ORF">N866_04980</name>
</gene>
<dbReference type="Proteomes" id="UP000019753">
    <property type="component" value="Unassembled WGS sequence"/>
</dbReference>
<accession>A0A021VUQ5</accession>
<reference evidence="2 3" key="1">
    <citation type="submission" date="2014-01" db="EMBL/GenBank/DDBJ databases">
        <title>Actinotalea ferrariae CF5-4.</title>
        <authorList>
            <person name="Chen F."/>
            <person name="Li Y."/>
            <person name="Wang G."/>
        </authorList>
    </citation>
    <scope>NUCLEOTIDE SEQUENCE [LARGE SCALE GENOMIC DNA]</scope>
    <source>
        <strain evidence="2 3">CF5-4</strain>
    </source>
</reference>
<feature type="region of interest" description="Disordered" evidence="1">
    <location>
        <begin position="75"/>
        <end position="134"/>
    </location>
</feature>
<feature type="compositionally biased region" description="Low complexity" evidence="1">
    <location>
        <begin position="94"/>
        <end position="112"/>
    </location>
</feature>
<dbReference type="OrthoDB" id="4833294at2"/>
<name>A0A021VUQ5_9CELL</name>
<dbReference type="RefSeq" id="WP_052023035.1">
    <property type="nucleotide sequence ID" value="NZ_AXCW01000165.1"/>
</dbReference>
<sequence length="134" mass="14254">MARLFWVAVGAAGAVVVARRLQETARRYTPAGVAERVEVAGERTTEAVGSALERFRTARAEREQELLTTLLVTPEDGDPHAVLGRSRRERDAWGAATSSSGGSGRRGTAAGRDVATGGARPSGRVDDSEPLYEF</sequence>
<comment type="caution">
    <text evidence="2">The sequence shown here is derived from an EMBL/GenBank/DDBJ whole genome shotgun (WGS) entry which is preliminary data.</text>
</comment>
<evidence type="ECO:0000313" key="2">
    <source>
        <dbReference type="EMBL" id="EYR62817.1"/>
    </source>
</evidence>
<dbReference type="AlphaFoldDB" id="A0A021VUQ5"/>
<dbReference type="EMBL" id="AXCW01000165">
    <property type="protein sequence ID" value="EYR62817.1"/>
    <property type="molecule type" value="Genomic_DNA"/>
</dbReference>
<evidence type="ECO:0000313" key="3">
    <source>
        <dbReference type="Proteomes" id="UP000019753"/>
    </source>
</evidence>